<keyword evidence="2" id="KW-0813">Transport</keyword>
<dbReference type="Gene3D" id="3.20.20.80">
    <property type="entry name" value="Glycosidases"/>
    <property type="match status" value="2"/>
</dbReference>
<feature type="transmembrane region" description="Helical" evidence="6">
    <location>
        <begin position="93"/>
        <end position="111"/>
    </location>
</feature>
<protein>
    <submittedName>
        <fullName evidence="8">ATP-binding Cassette (ABC) Superfamily</fullName>
    </submittedName>
</protein>
<dbReference type="RefSeq" id="XP_002999318.1">
    <property type="nucleotide sequence ID" value="XM_002999272.1"/>
</dbReference>
<dbReference type="Pfam" id="PF01061">
    <property type="entry name" value="ABC2_membrane"/>
    <property type="match status" value="1"/>
</dbReference>
<dbReference type="Pfam" id="PF00232">
    <property type="entry name" value="Glyco_hydro_1"/>
    <property type="match status" value="1"/>
</dbReference>
<dbReference type="AlphaFoldDB" id="D0N3H2"/>
<dbReference type="GO" id="GO:0016020">
    <property type="term" value="C:membrane"/>
    <property type="evidence" value="ECO:0007669"/>
    <property type="project" value="UniProtKB-SubCell"/>
</dbReference>
<dbReference type="InterPro" id="IPR017853">
    <property type="entry name" value="GH"/>
</dbReference>
<dbReference type="SUPFAM" id="SSF51445">
    <property type="entry name" value="(Trans)glycosidases"/>
    <property type="match status" value="1"/>
</dbReference>
<evidence type="ECO:0000256" key="2">
    <source>
        <dbReference type="ARBA" id="ARBA00022448"/>
    </source>
</evidence>
<evidence type="ECO:0000256" key="5">
    <source>
        <dbReference type="ARBA" id="ARBA00023136"/>
    </source>
</evidence>
<dbReference type="GO" id="GO:0004553">
    <property type="term" value="F:hydrolase activity, hydrolyzing O-glycosyl compounds"/>
    <property type="evidence" value="ECO:0007669"/>
    <property type="project" value="InterPro"/>
</dbReference>
<dbReference type="PROSITE" id="PS00653">
    <property type="entry name" value="GLYCOSYL_HYDROL_F1_2"/>
    <property type="match status" value="1"/>
</dbReference>
<dbReference type="InParanoid" id="D0N3H2"/>
<reference evidence="9" key="1">
    <citation type="journal article" date="2009" name="Nature">
        <title>Genome sequence and analysis of the Irish potato famine pathogen Phytophthora infestans.</title>
        <authorList>
            <consortium name="The Broad Institute Genome Sequencing Platform"/>
            <person name="Haas B.J."/>
            <person name="Kamoun S."/>
            <person name="Zody M.C."/>
            <person name="Jiang R.H."/>
            <person name="Handsaker R.E."/>
            <person name="Cano L.M."/>
            <person name="Grabherr M."/>
            <person name="Kodira C.D."/>
            <person name="Raffaele S."/>
            <person name="Torto-Alalibo T."/>
            <person name="Bozkurt T.O."/>
            <person name="Ah-Fong A.M."/>
            <person name="Alvarado L."/>
            <person name="Anderson V.L."/>
            <person name="Armstrong M.R."/>
            <person name="Avrova A."/>
            <person name="Baxter L."/>
            <person name="Beynon J."/>
            <person name="Boevink P.C."/>
            <person name="Bollmann S.R."/>
            <person name="Bos J.I."/>
            <person name="Bulone V."/>
            <person name="Cai G."/>
            <person name="Cakir C."/>
            <person name="Carrington J.C."/>
            <person name="Chawner M."/>
            <person name="Conti L."/>
            <person name="Costanzo S."/>
            <person name="Ewan R."/>
            <person name="Fahlgren N."/>
            <person name="Fischbach M.A."/>
            <person name="Fugelstad J."/>
            <person name="Gilroy E.M."/>
            <person name="Gnerre S."/>
            <person name="Green P.J."/>
            <person name="Grenville-Briggs L.J."/>
            <person name="Griffith J."/>
            <person name="Grunwald N.J."/>
            <person name="Horn K."/>
            <person name="Horner N.R."/>
            <person name="Hu C.H."/>
            <person name="Huitema E."/>
            <person name="Jeong D.H."/>
            <person name="Jones A.M."/>
            <person name="Jones J.D."/>
            <person name="Jones R.W."/>
            <person name="Karlsson E.K."/>
            <person name="Kunjeti S.G."/>
            <person name="Lamour K."/>
            <person name="Liu Z."/>
            <person name="Ma L."/>
            <person name="Maclean D."/>
            <person name="Chibucos M.C."/>
            <person name="McDonald H."/>
            <person name="McWalters J."/>
            <person name="Meijer H.J."/>
            <person name="Morgan W."/>
            <person name="Morris P.F."/>
            <person name="Munro C.A."/>
            <person name="O'Neill K."/>
            <person name="Ospina-Giraldo M."/>
            <person name="Pinzon A."/>
            <person name="Pritchard L."/>
            <person name="Ramsahoye B."/>
            <person name="Ren Q."/>
            <person name="Restrepo S."/>
            <person name="Roy S."/>
            <person name="Sadanandom A."/>
            <person name="Savidor A."/>
            <person name="Schornack S."/>
            <person name="Schwartz D.C."/>
            <person name="Schumann U.D."/>
            <person name="Schwessinger B."/>
            <person name="Seyer L."/>
            <person name="Sharpe T."/>
            <person name="Silvar C."/>
            <person name="Song J."/>
            <person name="Studholme D.J."/>
            <person name="Sykes S."/>
            <person name="Thines M."/>
            <person name="van de Vondervoort P.J."/>
            <person name="Phuntumart V."/>
            <person name="Wawra S."/>
            <person name="Weide R."/>
            <person name="Win J."/>
            <person name="Young C."/>
            <person name="Zhou S."/>
            <person name="Fry W."/>
            <person name="Meyers B.C."/>
            <person name="van West P."/>
            <person name="Ristaino J."/>
            <person name="Govers F."/>
            <person name="Birch P.R."/>
            <person name="Whisson S.C."/>
            <person name="Judelson H.S."/>
            <person name="Nusbaum C."/>
        </authorList>
    </citation>
    <scope>NUCLEOTIDE SEQUENCE [LARGE SCALE GENOMIC DNA]</scope>
    <source>
        <strain evidence="9">T30-4</strain>
    </source>
</reference>
<feature type="transmembrane region" description="Helical" evidence="6">
    <location>
        <begin position="123"/>
        <end position="144"/>
    </location>
</feature>
<evidence type="ECO:0000259" key="7">
    <source>
        <dbReference type="Pfam" id="PF01061"/>
    </source>
</evidence>
<dbReference type="GO" id="GO:0140359">
    <property type="term" value="F:ABC-type transporter activity"/>
    <property type="evidence" value="ECO:0007669"/>
    <property type="project" value="InterPro"/>
</dbReference>
<dbReference type="OrthoDB" id="70398at2759"/>
<evidence type="ECO:0000313" key="9">
    <source>
        <dbReference type="Proteomes" id="UP000006643"/>
    </source>
</evidence>
<keyword evidence="9" id="KW-1185">Reference proteome</keyword>
<keyword evidence="5 6" id="KW-0472">Membrane</keyword>
<dbReference type="InterPro" id="IPR013525">
    <property type="entry name" value="ABC2_TM"/>
</dbReference>
<dbReference type="InterPro" id="IPR033132">
    <property type="entry name" value="GH_1_N_CS"/>
</dbReference>
<feature type="transmembrane region" description="Helical" evidence="6">
    <location>
        <begin position="283"/>
        <end position="302"/>
    </location>
</feature>
<keyword evidence="8" id="KW-0547">Nucleotide-binding</keyword>
<organism evidence="8 9">
    <name type="scientific">Phytophthora infestans (strain T30-4)</name>
    <name type="common">Potato late blight agent</name>
    <dbReference type="NCBI Taxonomy" id="403677"/>
    <lineage>
        <taxon>Eukaryota</taxon>
        <taxon>Sar</taxon>
        <taxon>Stramenopiles</taxon>
        <taxon>Oomycota</taxon>
        <taxon>Peronosporomycetes</taxon>
        <taxon>Peronosporales</taxon>
        <taxon>Peronosporaceae</taxon>
        <taxon>Phytophthora</taxon>
    </lineage>
</organism>
<keyword evidence="3 6" id="KW-0812">Transmembrane</keyword>
<comment type="subcellular location">
    <subcellularLocation>
        <location evidence="1">Membrane</location>
        <topology evidence="1">Multi-pass membrane protein</topology>
    </subcellularLocation>
</comment>
<dbReference type="KEGG" id="pif:PITG_05705"/>
<evidence type="ECO:0000256" key="1">
    <source>
        <dbReference type="ARBA" id="ARBA00004141"/>
    </source>
</evidence>
<dbReference type="GO" id="GO:0005524">
    <property type="term" value="F:ATP binding"/>
    <property type="evidence" value="ECO:0007669"/>
    <property type="project" value="UniProtKB-KW"/>
</dbReference>
<dbReference type="VEuPathDB" id="FungiDB:PITG_05705"/>
<dbReference type="PANTHER" id="PTHR19241">
    <property type="entry name" value="ATP-BINDING CASSETTE TRANSPORTER"/>
    <property type="match status" value="1"/>
</dbReference>
<evidence type="ECO:0000256" key="3">
    <source>
        <dbReference type="ARBA" id="ARBA00022692"/>
    </source>
</evidence>
<keyword evidence="4 6" id="KW-1133">Transmembrane helix</keyword>
<name>D0N3H2_PHYIT</name>
<dbReference type="HOGENOM" id="CLU_316057_0_0_1"/>
<sequence length="924" mass="104184">MGLAARQPMSWLFLHTSQTPRGRDVKDYSIEYKNSELYKSNRERTLQLAEVSGDFVCHSTLNYTPIATGFLNQLKELVVKQQLTYWRNPQYHFLRMFLFPRFGVIFGPTFYQLEADSVKRIDLHIGLIYNSMDFIGVINLMTVLEVTCAERAVFYREHMSNYYGPLSYSLSLWLAEVPYLIFVIVLFVTIEYWLVVNVAVGALSCLFNLFSGYLLPRPAMMAGYKWFTYLMPSSYSLAALVGVQFGEAQDVISVTDGGVTTEMTVAQYIEDTYDFRPNRKYNFMAGLMVIWAVLQMAIYLTFNFDQYSAPNGSIAAIIDASFSEIVPRVVISVHTERPPGQTQRKRARLANVFADDAPRCFPADFMFGSATASYQVEGSWNEGGRTPSIWDDFCRTHHRTKVVCANVADAFYHRYRDNVKLMVDTGLQSSRFSVSWSRAMNWNPETKRMQLNPHGLAFYHALVDELITNNIVPILTLSSRAEKSDTFAYIVAHNVLRSYAAVVKAFRDLKASSPPVLDQKARIGITLNSDAAYSLDEKTPLDVACSGKEDAVRTVLVPLTSGYWRLSGNHAGTSGLSLAEIHNRGDGAIEGIVQQQALSSSSWRPTQPVPTTKYGHFFLFHSGVVDATSSFIRDEAYRWIHELHTEHHLEALHVPKLRLVFIKEHRQGAISMVSQLGLYVLAAVGSKLIVYELKSEQLIGCVLYDSADKKLALLAVDMDENLHVMQLAPQNYRVSRWPASAASERLPLGCPSLGFVPEAGGCVWIGGVCYEVTQYSTFVLLLERHVYVGGRCHPLVPVGKGVFRRLFKLQNDMVNTLPQNCALKPREFCMLKTNAKRRYGRPDKKKWKKCFLDAFVLCRFLQFAMWRRRSLHAAIGTTPEVVITTCSRHVDIPVADALLGTNLVACKLNVPAQGFRVVCCSRGR</sequence>
<dbReference type="eggNOG" id="KOG0065">
    <property type="taxonomic scope" value="Eukaryota"/>
</dbReference>
<gene>
    <name evidence="8" type="ORF">PITG_05705</name>
</gene>
<feature type="domain" description="ABC-2 type transporter transmembrane" evidence="7">
    <location>
        <begin position="73"/>
        <end position="195"/>
    </location>
</feature>
<dbReference type="InterPro" id="IPR001360">
    <property type="entry name" value="Glyco_hydro_1"/>
</dbReference>
<dbReference type="Proteomes" id="UP000006643">
    <property type="component" value="Unassembled WGS sequence"/>
</dbReference>
<evidence type="ECO:0000256" key="6">
    <source>
        <dbReference type="SAM" id="Phobius"/>
    </source>
</evidence>
<dbReference type="EMBL" id="DS028124">
    <property type="protein sequence ID" value="EEY69464.1"/>
    <property type="molecule type" value="Genomic_DNA"/>
</dbReference>
<evidence type="ECO:0000313" key="8">
    <source>
        <dbReference type="EMBL" id="EEY69464.1"/>
    </source>
</evidence>
<feature type="transmembrane region" description="Helical" evidence="6">
    <location>
        <begin position="194"/>
        <end position="215"/>
    </location>
</feature>
<accession>D0N3H2</accession>
<keyword evidence="8" id="KW-0067">ATP-binding</keyword>
<feature type="transmembrane region" description="Helical" evidence="6">
    <location>
        <begin position="165"/>
        <end position="188"/>
    </location>
</feature>
<dbReference type="GeneID" id="9475497"/>
<evidence type="ECO:0000256" key="4">
    <source>
        <dbReference type="ARBA" id="ARBA00022989"/>
    </source>
</evidence>
<dbReference type="eggNOG" id="KOG0626">
    <property type="taxonomic scope" value="Eukaryota"/>
</dbReference>
<dbReference type="GO" id="GO:0005975">
    <property type="term" value="P:carbohydrate metabolic process"/>
    <property type="evidence" value="ECO:0007669"/>
    <property type="project" value="InterPro"/>
</dbReference>
<proteinExistence type="predicted"/>